<evidence type="ECO:0000313" key="2">
    <source>
        <dbReference type="Proteomes" id="UP000182444"/>
    </source>
</evidence>
<dbReference type="Proteomes" id="UP000182444">
    <property type="component" value="Chromosome 1E"/>
</dbReference>
<dbReference type="RefSeq" id="XP_068139141.1">
    <property type="nucleotide sequence ID" value="XM_068283040.1"/>
</dbReference>
<name>A0A1D8NIW5_YARLL</name>
<organism evidence="1 2">
    <name type="scientific">Yarrowia lipolytica</name>
    <name type="common">Candida lipolytica</name>
    <dbReference type="NCBI Taxonomy" id="4952"/>
    <lineage>
        <taxon>Eukaryota</taxon>
        <taxon>Fungi</taxon>
        <taxon>Dikarya</taxon>
        <taxon>Ascomycota</taxon>
        <taxon>Saccharomycotina</taxon>
        <taxon>Dipodascomycetes</taxon>
        <taxon>Dipodascales</taxon>
        <taxon>Dipodascales incertae sedis</taxon>
        <taxon>Yarrowia</taxon>
    </lineage>
</organism>
<dbReference type="GeneID" id="94583645"/>
<dbReference type="VEuPathDB" id="FungiDB:YALI1_E21417g"/>
<dbReference type="AlphaFoldDB" id="A0A1D8NIW5"/>
<accession>A0A1D8NIW5</accession>
<proteinExistence type="predicted"/>
<gene>
    <name evidence="1" type="ORF">YALI1_E21417g</name>
</gene>
<dbReference type="EMBL" id="CP017557">
    <property type="protein sequence ID" value="AOW05579.1"/>
    <property type="molecule type" value="Genomic_DNA"/>
</dbReference>
<reference evidence="1 2" key="1">
    <citation type="journal article" date="2016" name="PLoS ONE">
        <title>Sequence Assembly of Yarrowia lipolytica Strain W29/CLIB89 Shows Transposable Element Diversity.</title>
        <authorList>
            <person name="Magnan C."/>
            <person name="Yu J."/>
            <person name="Chang I."/>
            <person name="Jahn E."/>
            <person name="Kanomata Y."/>
            <person name="Wu J."/>
            <person name="Zeller M."/>
            <person name="Oakes M."/>
            <person name="Baldi P."/>
            <person name="Sandmeyer S."/>
        </authorList>
    </citation>
    <scope>NUCLEOTIDE SEQUENCE [LARGE SCALE GENOMIC DNA]</scope>
    <source>
        <strain evidence="2">CLIB89(W29)</strain>
    </source>
</reference>
<protein>
    <submittedName>
        <fullName evidence="1">Uncharacterized protein</fullName>
    </submittedName>
</protein>
<sequence length="160" mass="18042">MYCTVLKRNPDVCFAAMMSRILTTNCLPFLPSRQSNLSVSEYQQLSLDNRPTSPDLDHCFTPGGRRIRWKRNNAISKVMLVPGRVSTVSSGWHGPTFSAGLTSTIFTLPTCLSFFLIFHSSAAGRPENSQPTKIQESRLQLLMAIQCEKWRLCCAGRERR</sequence>
<evidence type="ECO:0000313" key="1">
    <source>
        <dbReference type="EMBL" id="AOW05579.1"/>
    </source>
</evidence>